<dbReference type="InterPro" id="IPR027417">
    <property type="entry name" value="P-loop_NTPase"/>
</dbReference>
<dbReference type="PANTHER" id="PTHR13696:SF52">
    <property type="entry name" value="PARA FAMILY PROTEIN CT_582"/>
    <property type="match status" value="1"/>
</dbReference>
<dbReference type="AlphaFoldDB" id="M6Q019"/>
<evidence type="ECO:0000259" key="1">
    <source>
        <dbReference type="Pfam" id="PF13614"/>
    </source>
</evidence>
<keyword evidence="3" id="KW-1185">Reference proteome</keyword>
<dbReference type="InterPro" id="IPR025669">
    <property type="entry name" value="AAA_dom"/>
</dbReference>
<proteinExistence type="predicted"/>
<dbReference type="Gene3D" id="3.40.50.300">
    <property type="entry name" value="P-loop containing nucleotide triphosphate hydrolases"/>
    <property type="match status" value="1"/>
</dbReference>
<dbReference type="Pfam" id="PF13614">
    <property type="entry name" value="AAA_31"/>
    <property type="match status" value="1"/>
</dbReference>
<sequence>MRILILNPWRTISKCSLEKSESTGNGFFMKQILCIANQKGGVGKTTTTVHLAFGLALKGKRVVLLDLDAQGNATSVFVEKNFPYFNSDEGREKSLYKIFRDAGDLRDVLIPTRIQGLKIAPSHSSLSEVDVMLSGKIDGFFHLRDSLEFIKNEFDYAVIDCPPNLSMITLNAFVASTGLLVPLQVSKFSLDGIEAILEAHKNTVKRFNPSLQILGALLTMFNPRTTLSQTLEPMIEPYLKLFSSRIPPSVSVEEAHMLKQTLFEYQPKGKATKSYRDFVEEVLALG</sequence>
<dbReference type="PANTHER" id="PTHR13696">
    <property type="entry name" value="P-LOOP CONTAINING NUCLEOSIDE TRIPHOSPHATE HYDROLASE"/>
    <property type="match status" value="1"/>
</dbReference>
<dbReference type="CDD" id="cd02042">
    <property type="entry name" value="ParAB_family"/>
    <property type="match status" value="1"/>
</dbReference>
<protein>
    <submittedName>
        <fullName evidence="2">Putative sporulation initiation inhibitor protein Soj</fullName>
    </submittedName>
</protein>
<organism evidence="2 3">
    <name type="scientific">Leptospira weilii str. UI 13098</name>
    <dbReference type="NCBI Taxonomy" id="1088542"/>
    <lineage>
        <taxon>Bacteria</taxon>
        <taxon>Pseudomonadati</taxon>
        <taxon>Spirochaetota</taxon>
        <taxon>Spirochaetia</taxon>
        <taxon>Leptospirales</taxon>
        <taxon>Leptospiraceae</taxon>
        <taxon>Leptospira</taxon>
    </lineage>
</organism>
<comment type="caution">
    <text evidence="2">The sequence shown here is derived from an EMBL/GenBank/DDBJ whole genome shotgun (WGS) entry which is preliminary data.</text>
</comment>
<dbReference type="SUPFAM" id="SSF52540">
    <property type="entry name" value="P-loop containing nucleoside triphosphate hydrolases"/>
    <property type="match status" value="1"/>
</dbReference>
<gene>
    <name evidence="2" type="ORF">LEP1GSC108_1310</name>
</gene>
<dbReference type="Proteomes" id="UP000012118">
    <property type="component" value="Unassembled WGS sequence"/>
</dbReference>
<evidence type="ECO:0000313" key="2">
    <source>
        <dbReference type="EMBL" id="EMN88659.1"/>
    </source>
</evidence>
<reference evidence="2 3" key="1">
    <citation type="submission" date="2013-01" db="EMBL/GenBank/DDBJ databases">
        <authorList>
            <person name="Harkins D.M."/>
            <person name="Durkin A.S."/>
            <person name="Brinkac L.M."/>
            <person name="Haft D.H."/>
            <person name="Selengut J.D."/>
            <person name="Sanka R."/>
            <person name="DePew J."/>
            <person name="Purushe J."/>
            <person name="Chanthongthip A."/>
            <person name="Lattana O."/>
            <person name="Phetsouvanh R."/>
            <person name="Newton P.N."/>
            <person name="Vinetz J.M."/>
            <person name="Sutton G.G."/>
            <person name="Nierman W.C."/>
            <person name="Fouts D.E."/>
        </authorList>
    </citation>
    <scope>NUCLEOTIDE SEQUENCE [LARGE SCALE GENOMIC DNA]</scope>
    <source>
        <strain evidence="2 3">UI 13098</strain>
    </source>
</reference>
<name>M6Q019_9LEPT</name>
<evidence type="ECO:0000313" key="3">
    <source>
        <dbReference type="Proteomes" id="UP000012118"/>
    </source>
</evidence>
<dbReference type="InterPro" id="IPR050678">
    <property type="entry name" value="DNA_Partitioning_ATPase"/>
</dbReference>
<accession>M6Q019</accession>
<feature type="domain" description="AAA" evidence="1">
    <location>
        <begin position="31"/>
        <end position="213"/>
    </location>
</feature>
<dbReference type="EMBL" id="AHNU02000073">
    <property type="protein sequence ID" value="EMN88659.1"/>
    <property type="molecule type" value="Genomic_DNA"/>
</dbReference>